<dbReference type="Proteomes" id="UP000232722">
    <property type="component" value="Unassembled WGS sequence"/>
</dbReference>
<comment type="caution">
    <text evidence="1">The sequence shown here is derived from an EMBL/GenBank/DDBJ whole genome shotgun (WGS) entry which is preliminary data.</text>
</comment>
<reference evidence="1 2" key="2">
    <citation type="submission" date="2017-09" db="EMBL/GenBank/DDBJ databases">
        <title>Extensive intraspecific genome diversity in a model arbuscular mycorrhizal fungus.</title>
        <authorList>
            <person name="Chen E.C."/>
            <person name="Morin E."/>
            <person name="Beaudet D."/>
            <person name="Noel J."/>
            <person name="Ndikumana S."/>
            <person name="Charron P."/>
            <person name="St-Onge C."/>
            <person name="Giorgi J."/>
            <person name="Grigoriev I.V."/>
            <person name="Roux C."/>
            <person name="Martin F.M."/>
            <person name="Corradi N."/>
        </authorList>
    </citation>
    <scope>NUCLEOTIDE SEQUENCE [LARGE SCALE GENOMIC DNA]</scope>
    <source>
        <strain evidence="1 2">A5</strain>
    </source>
</reference>
<protein>
    <submittedName>
        <fullName evidence="1">Uncharacterized protein</fullName>
    </submittedName>
</protein>
<proteinExistence type="predicted"/>
<sequence>MAKVVKRQHASYFVEQKRVVVIYTLQHRRNSAAKHFEFDTTMPDMVALYGDQLDFIATFRWLIGFMKRYKFSFTNSIKLCNIFNIDKTSVWFDIAENITINPKEEKTVHVCRTGNEKNRFTIVLTCTADKKL</sequence>
<evidence type="ECO:0000313" key="1">
    <source>
        <dbReference type="EMBL" id="PKB97883.1"/>
    </source>
</evidence>
<reference evidence="1 2" key="1">
    <citation type="submission" date="2016-04" db="EMBL/GenBank/DDBJ databases">
        <title>Genome analyses suggest a sexual origin of heterokaryosis in a supposedly ancient asexual fungus.</title>
        <authorList>
            <person name="Ropars J."/>
            <person name="Sedzielewska K."/>
            <person name="Noel J."/>
            <person name="Charron P."/>
            <person name="Farinelli L."/>
            <person name="Marton T."/>
            <person name="Kruger M."/>
            <person name="Pelin A."/>
            <person name="Brachmann A."/>
            <person name="Corradi N."/>
        </authorList>
    </citation>
    <scope>NUCLEOTIDE SEQUENCE [LARGE SCALE GENOMIC DNA]</scope>
    <source>
        <strain evidence="1 2">A5</strain>
    </source>
</reference>
<accession>A0A2N0NTH6</accession>
<organism evidence="1 2">
    <name type="scientific">Rhizophagus irregularis</name>
    <dbReference type="NCBI Taxonomy" id="588596"/>
    <lineage>
        <taxon>Eukaryota</taxon>
        <taxon>Fungi</taxon>
        <taxon>Fungi incertae sedis</taxon>
        <taxon>Mucoromycota</taxon>
        <taxon>Glomeromycotina</taxon>
        <taxon>Glomeromycetes</taxon>
        <taxon>Glomerales</taxon>
        <taxon>Glomeraceae</taxon>
        <taxon>Rhizophagus</taxon>
    </lineage>
</organism>
<dbReference type="EMBL" id="LLXJ01002937">
    <property type="protein sequence ID" value="PKB97883.1"/>
    <property type="molecule type" value="Genomic_DNA"/>
</dbReference>
<evidence type="ECO:0000313" key="2">
    <source>
        <dbReference type="Proteomes" id="UP000232722"/>
    </source>
</evidence>
<gene>
    <name evidence="1" type="ORF">RhiirA5_432344</name>
</gene>
<dbReference type="AlphaFoldDB" id="A0A2N0NTH6"/>
<name>A0A2N0NTH6_9GLOM</name>